<comment type="caution">
    <text evidence="1">The sequence shown here is derived from an EMBL/GenBank/DDBJ whole genome shotgun (WGS) entry which is preliminary data.</text>
</comment>
<gene>
    <name evidence="1" type="ORF">GCM10011379_46720</name>
</gene>
<evidence type="ECO:0000313" key="1">
    <source>
        <dbReference type="EMBL" id="GGH78608.1"/>
    </source>
</evidence>
<accession>A0A917MY78</accession>
<keyword evidence="2" id="KW-1185">Reference proteome</keyword>
<dbReference type="AlphaFoldDB" id="A0A917MY78"/>
<dbReference type="Proteomes" id="UP000627292">
    <property type="component" value="Unassembled WGS sequence"/>
</dbReference>
<reference evidence="1" key="2">
    <citation type="submission" date="2020-09" db="EMBL/GenBank/DDBJ databases">
        <authorList>
            <person name="Sun Q."/>
            <person name="Zhou Y."/>
        </authorList>
    </citation>
    <scope>NUCLEOTIDE SEQUENCE</scope>
    <source>
        <strain evidence="1">CGMCC 1.15290</strain>
    </source>
</reference>
<sequence length="73" mass="8395">MFSTWLSLTKYASVLATVVSDAKEKMETEHASARESKAFFIIEFGLRLNNWGQIYKNNSIQLIVIQLPFIKIN</sequence>
<proteinExistence type="predicted"/>
<protein>
    <submittedName>
        <fullName evidence="1">Uncharacterized protein</fullName>
    </submittedName>
</protein>
<dbReference type="EMBL" id="BMIB01000005">
    <property type="protein sequence ID" value="GGH78608.1"/>
    <property type="molecule type" value="Genomic_DNA"/>
</dbReference>
<reference evidence="1" key="1">
    <citation type="journal article" date="2014" name="Int. J. Syst. Evol. Microbiol.">
        <title>Complete genome sequence of Corynebacterium casei LMG S-19264T (=DSM 44701T), isolated from a smear-ripened cheese.</title>
        <authorList>
            <consortium name="US DOE Joint Genome Institute (JGI-PGF)"/>
            <person name="Walter F."/>
            <person name="Albersmeier A."/>
            <person name="Kalinowski J."/>
            <person name="Ruckert C."/>
        </authorList>
    </citation>
    <scope>NUCLEOTIDE SEQUENCE</scope>
    <source>
        <strain evidence="1">CGMCC 1.15290</strain>
    </source>
</reference>
<name>A0A917MY78_9BACT</name>
<organism evidence="1 2">
    <name type="scientific">Filimonas zeae</name>
    <dbReference type="NCBI Taxonomy" id="1737353"/>
    <lineage>
        <taxon>Bacteria</taxon>
        <taxon>Pseudomonadati</taxon>
        <taxon>Bacteroidota</taxon>
        <taxon>Chitinophagia</taxon>
        <taxon>Chitinophagales</taxon>
        <taxon>Chitinophagaceae</taxon>
        <taxon>Filimonas</taxon>
    </lineage>
</organism>
<evidence type="ECO:0000313" key="2">
    <source>
        <dbReference type="Proteomes" id="UP000627292"/>
    </source>
</evidence>